<name>A0ABU7AAQ6_9TELE</name>
<protein>
    <submittedName>
        <fullName evidence="1">Uncharacterized protein</fullName>
    </submittedName>
</protein>
<organism evidence="1 2">
    <name type="scientific">Ataeniobius toweri</name>
    <dbReference type="NCBI Taxonomy" id="208326"/>
    <lineage>
        <taxon>Eukaryota</taxon>
        <taxon>Metazoa</taxon>
        <taxon>Chordata</taxon>
        <taxon>Craniata</taxon>
        <taxon>Vertebrata</taxon>
        <taxon>Euteleostomi</taxon>
        <taxon>Actinopterygii</taxon>
        <taxon>Neopterygii</taxon>
        <taxon>Teleostei</taxon>
        <taxon>Neoteleostei</taxon>
        <taxon>Acanthomorphata</taxon>
        <taxon>Ovalentaria</taxon>
        <taxon>Atherinomorphae</taxon>
        <taxon>Cyprinodontiformes</taxon>
        <taxon>Goodeidae</taxon>
        <taxon>Ataeniobius</taxon>
    </lineage>
</organism>
<keyword evidence="2" id="KW-1185">Reference proteome</keyword>
<evidence type="ECO:0000313" key="2">
    <source>
        <dbReference type="Proteomes" id="UP001345963"/>
    </source>
</evidence>
<gene>
    <name evidence="1" type="ORF">ATANTOWER_019883</name>
</gene>
<comment type="caution">
    <text evidence="1">The sequence shown here is derived from an EMBL/GenBank/DDBJ whole genome shotgun (WGS) entry which is preliminary data.</text>
</comment>
<proteinExistence type="predicted"/>
<dbReference type="Proteomes" id="UP001345963">
    <property type="component" value="Unassembled WGS sequence"/>
</dbReference>
<accession>A0ABU7AAQ6</accession>
<reference evidence="1 2" key="1">
    <citation type="submission" date="2021-07" db="EMBL/GenBank/DDBJ databases">
        <authorList>
            <person name="Palmer J.M."/>
        </authorList>
    </citation>
    <scope>NUCLEOTIDE SEQUENCE [LARGE SCALE GENOMIC DNA]</scope>
    <source>
        <strain evidence="1 2">AT_MEX2019</strain>
        <tissue evidence="1">Muscle</tissue>
    </source>
</reference>
<sequence>LLGEGCQSFQSWLKHYLPGDGSPGVPVVWGAFGCLWLGSPLYLSKSRGAGLWLHTLAIG</sequence>
<feature type="non-terminal residue" evidence="1">
    <location>
        <position position="1"/>
    </location>
</feature>
<evidence type="ECO:0000313" key="1">
    <source>
        <dbReference type="EMBL" id="MED6235211.1"/>
    </source>
</evidence>
<dbReference type="EMBL" id="JAHUTI010010254">
    <property type="protein sequence ID" value="MED6235211.1"/>
    <property type="molecule type" value="Genomic_DNA"/>
</dbReference>